<gene>
    <name evidence="1" type="ORF">FTUN_8702</name>
</gene>
<keyword evidence="2" id="KW-1185">Reference proteome</keyword>
<name>A0A6M5Z787_9BACT</name>
<sequence>MVDLNHPHPVQTQPGLSAGFFISLEYLALVKRDPEYNLYYDSVLNHINVKLVL</sequence>
<organism evidence="1 2">
    <name type="scientific">Frigoriglobus tundricola</name>
    <dbReference type="NCBI Taxonomy" id="2774151"/>
    <lineage>
        <taxon>Bacteria</taxon>
        <taxon>Pseudomonadati</taxon>
        <taxon>Planctomycetota</taxon>
        <taxon>Planctomycetia</taxon>
        <taxon>Gemmatales</taxon>
        <taxon>Gemmataceae</taxon>
        <taxon>Frigoriglobus</taxon>
    </lineage>
</organism>
<proteinExistence type="predicted"/>
<dbReference type="AlphaFoldDB" id="A0A6M5Z787"/>
<dbReference type="KEGG" id="ftj:FTUN_8702"/>
<evidence type="ECO:0000313" key="2">
    <source>
        <dbReference type="Proteomes" id="UP000503447"/>
    </source>
</evidence>
<dbReference type="EMBL" id="CP053452">
    <property type="protein sequence ID" value="QJX01063.1"/>
    <property type="molecule type" value="Genomic_DNA"/>
</dbReference>
<dbReference type="Proteomes" id="UP000503447">
    <property type="component" value="Chromosome"/>
</dbReference>
<protein>
    <submittedName>
        <fullName evidence="1">Uncharacterized protein</fullName>
    </submittedName>
</protein>
<reference evidence="2" key="1">
    <citation type="submission" date="2020-05" db="EMBL/GenBank/DDBJ databases">
        <title>Frigoriglobus tundricola gen. nov., sp. nov., a psychrotolerant cellulolytic planctomycete of the family Gemmataceae with two divergent copies of 16S rRNA gene.</title>
        <authorList>
            <person name="Kulichevskaya I.S."/>
            <person name="Ivanova A.A."/>
            <person name="Naumoff D.G."/>
            <person name="Beletsky A.V."/>
            <person name="Rijpstra W.I.C."/>
            <person name="Sinninghe Damste J.S."/>
            <person name="Mardanov A.V."/>
            <person name="Ravin N.V."/>
            <person name="Dedysh S.N."/>
        </authorList>
    </citation>
    <scope>NUCLEOTIDE SEQUENCE [LARGE SCALE GENOMIC DNA]</scope>
    <source>
        <strain evidence="2">PL17</strain>
    </source>
</reference>
<accession>A0A6M5Z787</accession>
<evidence type="ECO:0000313" key="1">
    <source>
        <dbReference type="EMBL" id="QJX01063.1"/>
    </source>
</evidence>